<dbReference type="InterPro" id="IPR012851">
    <property type="entry name" value="Spore_coat_CotF-like"/>
</dbReference>
<organism evidence="4 5">
    <name type="scientific">Alicyclobacillus dauci</name>
    <dbReference type="NCBI Taxonomy" id="1475485"/>
    <lineage>
        <taxon>Bacteria</taxon>
        <taxon>Bacillati</taxon>
        <taxon>Bacillota</taxon>
        <taxon>Bacilli</taxon>
        <taxon>Bacillales</taxon>
        <taxon>Alicyclobacillaceae</taxon>
        <taxon>Alicyclobacillus</taxon>
    </lineage>
</organism>
<proteinExistence type="inferred from homology"/>
<evidence type="ECO:0000256" key="2">
    <source>
        <dbReference type="ARBA" id="ARBA00024325"/>
    </source>
</evidence>
<evidence type="ECO:0000313" key="5">
    <source>
        <dbReference type="Proteomes" id="UP001164803"/>
    </source>
</evidence>
<dbReference type="Pfam" id="PF07875">
    <property type="entry name" value="Coat_F"/>
    <property type="match status" value="1"/>
</dbReference>
<keyword evidence="4" id="KW-0946">Virion</keyword>
<dbReference type="Proteomes" id="UP001164803">
    <property type="component" value="Chromosome"/>
</dbReference>
<dbReference type="InterPro" id="IPR012347">
    <property type="entry name" value="Ferritin-like"/>
</dbReference>
<sequence length="185" mass="21018">MNSLMIHETTELNELLMSCTNSINSMGLFLSQVQCQELKSIIEKHMKGHIQDYNMKVEWATKGTSHDTLDVPTMPPAVRMTGVADMQKTTPNPNTTKLDDRAIATSYLLTLKRAGREYAWATFECANPELRKFLEDAFTMCSRHAYEVSGYMIRKGYYPIQEAPNTYVQELSGTYESVQNSGFVH</sequence>
<dbReference type="RefSeq" id="WP_268045830.1">
    <property type="nucleotide sequence ID" value="NZ_CP104064.1"/>
</dbReference>
<keyword evidence="5" id="KW-1185">Reference proteome</keyword>
<comment type="subcellular location">
    <subcellularLocation>
        <location evidence="2">Spore coat</location>
    </subcellularLocation>
</comment>
<dbReference type="Gene3D" id="1.20.1260.10">
    <property type="match status" value="1"/>
</dbReference>
<keyword evidence="4" id="KW-0167">Capsid protein</keyword>
<name>A0ABY6Z7P2_9BACL</name>
<dbReference type="EMBL" id="CP104064">
    <property type="protein sequence ID" value="WAH38264.1"/>
    <property type="molecule type" value="Genomic_DNA"/>
</dbReference>
<gene>
    <name evidence="4" type="ORF">NZD86_07215</name>
</gene>
<evidence type="ECO:0000256" key="1">
    <source>
        <dbReference type="ARBA" id="ARBA00022969"/>
    </source>
</evidence>
<protein>
    <submittedName>
        <fullName evidence="4">Spore coat protein</fullName>
    </submittedName>
</protein>
<dbReference type="PANTHER" id="PTHR39183">
    <property type="entry name" value="SPORE COAT PROTEIN F-LIKE PROTEIN YHCQ"/>
    <property type="match status" value="1"/>
</dbReference>
<comment type="similarity">
    <text evidence="3">Belongs to the CotF family.</text>
</comment>
<keyword evidence="1" id="KW-0749">Sporulation</keyword>
<evidence type="ECO:0000256" key="3">
    <source>
        <dbReference type="ARBA" id="ARBA00024344"/>
    </source>
</evidence>
<dbReference type="PANTHER" id="PTHR39183:SF1">
    <property type="entry name" value="SPORE COAT PROTEIN F-LIKE PROTEIN YHCQ"/>
    <property type="match status" value="1"/>
</dbReference>
<evidence type="ECO:0000313" key="4">
    <source>
        <dbReference type="EMBL" id="WAH38264.1"/>
    </source>
</evidence>
<accession>A0ABY6Z7P2</accession>
<reference evidence="4" key="1">
    <citation type="submission" date="2022-08" db="EMBL/GenBank/DDBJ databases">
        <title>Alicyclobacillus dauci DSM2870, complete genome.</title>
        <authorList>
            <person name="Wang Q."/>
            <person name="Cai R."/>
            <person name="Wang Z."/>
        </authorList>
    </citation>
    <scope>NUCLEOTIDE SEQUENCE</scope>
    <source>
        <strain evidence="4">DSM 28700</strain>
    </source>
</reference>